<dbReference type="Proteomes" id="UP000294599">
    <property type="component" value="Unassembled WGS sequence"/>
</dbReference>
<reference evidence="15 16" key="1">
    <citation type="submission" date="2019-03" db="EMBL/GenBank/DDBJ databases">
        <title>Genomic Encyclopedia of Type Strains, Phase IV (KMG-IV): sequencing the most valuable type-strain genomes for metagenomic binning, comparative biology and taxonomic classification.</title>
        <authorList>
            <person name="Goeker M."/>
        </authorList>
    </citation>
    <scope>NUCLEOTIDE SEQUENCE [LARGE SCALE GENOMIC DNA]</scope>
    <source>
        <strain evidence="15 16">DSM 21944</strain>
    </source>
</reference>
<dbReference type="RefSeq" id="WP_164483884.1">
    <property type="nucleotide sequence ID" value="NZ_JBHLWF010000028.1"/>
</dbReference>
<dbReference type="GO" id="GO:0008381">
    <property type="term" value="F:mechanosensitive monoatomic ion channel activity"/>
    <property type="evidence" value="ECO:0007669"/>
    <property type="project" value="UniProtKB-ARBA"/>
</dbReference>
<dbReference type="SUPFAM" id="SSF82689">
    <property type="entry name" value="Mechanosensitive channel protein MscS (YggB), C-terminal domain"/>
    <property type="match status" value="1"/>
</dbReference>
<dbReference type="PANTHER" id="PTHR30347:SF1">
    <property type="entry name" value="MECHANOSENSITIVE CHANNEL MSCK"/>
    <property type="match status" value="1"/>
</dbReference>
<organism evidence="15 16">
    <name type="scientific">Pseudofulvimonas gallinarii</name>
    <dbReference type="NCBI Taxonomy" id="634155"/>
    <lineage>
        <taxon>Bacteria</taxon>
        <taxon>Pseudomonadati</taxon>
        <taxon>Pseudomonadota</taxon>
        <taxon>Gammaproteobacteria</taxon>
        <taxon>Lysobacterales</taxon>
        <taxon>Rhodanobacteraceae</taxon>
        <taxon>Pseudofulvimonas</taxon>
    </lineage>
</organism>
<keyword evidence="3" id="KW-1003">Cell membrane</keyword>
<dbReference type="Pfam" id="PF12794">
    <property type="entry name" value="MscS_TM"/>
    <property type="match status" value="1"/>
</dbReference>
<keyword evidence="5 8" id="KW-1133">Transmembrane helix</keyword>
<evidence type="ECO:0000259" key="13">
    <source>
        <dbReference type="Pfam" id="PF21082"/>
    </source>
</evidence>
<dbReference type="InterPro" id="IPR049278">
    <property type="entry name" value="MS_channel_C"/>
</dbReference>
<evidence type="ECO:0000256" key="1">
    <source>
        <dbReference type="ARBA" id="ARBA00004651"/>
    </source>
</evidence>
<evidence type="ECO:0000256" key="4">
    <source>
        <dbReference type="ARBA" id="ARBA00022692"/>
    </source>
</evidence>
<dbReference type="InterPro" id="IPR011014">
    <property type="entry name" value="MscS_channel_TM-2"/>
</dbReference>
<dbReference type="InterPro" id="IPR025692">
    <property type="entry name" value="MscS_IM_dom1"/>
</dbReference>
<sequence>MTLSIRLILACAFLLVATPARAAPTPAELDQAQQALERAGDLQATQKDAARQKLELAREALNSAAEVRERVAERKASLAARPEQERTLQRSLAVDNDGDMRAWLARLPTEADTEALELLLDQERRTIAALRSEQERIAAELARLLSQPVQAGESQAALRQQIDSLSAPQGAVTGESDVVAEVRRLKREADVDLLQAQLEESSLAQEASRSEQALLELRLREVRHRLARHELRLPVLQERITARARAALTARLEALRDQYARLRDENGLGAHLAQGNVELGEELLAASEILDRERAEADSAAQATEQLRTALRDTRTRLELGGGSAQVGQWLWQERIRLPAQPRLRAQLGELRSTLADLRVRLIEVNEQQRSLSYIDATLGTMLAEFRSQAEESGGAEGDRGTARTLLAQRGGLVAQLDSLLRRRITTLEQMETALVAQRADAQSLQNVLDRNLLWTPSHAPASASWLARVPDGIHDLVKPSRLATTADLVRRSFAQRPTDYVLSIVAVLVLLLLRRSAPARLEVLGAHTRQLRSDRFRYTLVALAVTLLAALPLAAALFLFGQLLQNVGAAGKFSDSLGIAMVMTSVPALLFAWLRWLVIDKGVAQAHFRWTRARRQAISGGLRWSAPLALVAIFVIALAFTRNQALAIDVQARLAIILLALLGAGWSWRALDAEQVWSPRGIDASTSPLRRGARLLLPALCLVVAGLALLGYVYSAAVLVRALVSSISVIVLVATLVATIGRWFLVSERRLALHRREQKRQAQDDEQALLVEAEADITLETVNAHTRRILRALRLSLLGVGLVWVWSDVLPAFARLDDITVWSFHQTGSDGGVVDMPVSLLALLGGALVLVLTTIAARNLPGLMELGLLSRSRIDAASRYAITSLFRYAIVIVGVMVGLGLFGLRWSQLQWMAAALTVGLGFGLQEIFANFVSGLILLFERPFRVGDTITVGGKTGTVTRIRTRATTLRDGEGREIFIPNKSFITGELTNWSLSDNPTTAIIEYGVAYGSDIPVVHEVALQAARENPRVLREPAPVSAFKSFEGNVMTFELKVFLAALGDRVPARSELALRLTSLLRERGIQMSPSQMDINIRSLPAPEAPRDPAG</sequence>
<feature type="transmembrane region" description="Helical" evidence="8">
    <location>
        <begin position="881"/>
        <end position="905"/>
    </location>
</feature>
<dbReference type="InterPro" id="IPR010920">
    <property type="entry name" value="LSM_dom_sf"/>
</dbReference>
<dbReference type="InterPro" id="IPR052702">
    <property type="entry name" value="MscS-like_channel"/>
</dbReference>
<gene>
    <name evidence="15" type="ORF">EDC25_105110</name>
</gene>
<feature type="signal peptide" evidence="9">
    <location>
        <begin position="1"/>
        <end position="22"/>
    </location>
</feature>
<dbReference type="Pfam" id="PF21088">
    <property type="entry name" value="MS_channel_1st"/>
    <property type="match status" value="1"/>
</dbReference>
<dbReference type="SUPFAM" id="SSF50182">
    <property type="entry name" value="Sm-like ribonucleoproteins"/>
    <property type="match status" value="1"/>
</dbReference>
<feature type="domain" description="Mechanosensitive ion channel MscS C-terminal" evidence="13">
    <location>
        <begin position="1003"/>
        <end position="1084"/>
    </location>
</feature>
<protein>
    <submittedName>
        <fullName evidence="15">Potassium efflux system protein</fullName>
    </submittedName>
</protein>
<comment type="similarity">
    <text evidence="2">Belongs to the MscS (TC 1.A.23) family.</text>
</comment>
<feature type="transmembrane region" description="Helical" evidence="8">
    <location>
        <begin position="837"/>
        <end position="861"/>
    </location>
</feature>
<feature type="domain" description="Mechanosensitive ion channel transmembrane helices 2/3" evidence="14">
    <location>
        <begin position="886"/>
        <end position="926"/>
    </location>
</feature>
<keyword evidence="7" id="KW-0175">Coiled coil</keyword>
<dbReference type="EMBL" id="SMAF01000005">
    <property type="protein sequence ID" value="TCS99676.1"/>
    <property type="molecule type" value="Genomic_DNA"/>
</dbReference>
<dbReference type="InterPro" id="IPR011066">
    <property type="entry name" value="MscS_channel_C_sf"/>
</dbReference>
<feature type="transmembrane region" description="Helical" evidence="8">
    <location>
        <begin position="539"/>
        <end position="565"/>
    </location>
</feature>
<feature type="transmembrane region" description="Helical" evidence="8">
    <location>
        <begin position="653"/>
        <end position="672"/>
    </location>
</feature>
<feature type="transmembrane region" description="Helical" evidence="8">
    <location>
        <begin position="911"/>
        <end position="940"/>
    </location>
</feature>
<dbReference type="InterPro" id="IPR023408">
    <property type="entry name" value="MscS_beta-dom_sf"/>
</dbReference>
<dbReference type="InterPro" id="IPR006685">
    <property type="entry name" value="MscS_channel_2nd"/>
</dbReference>
<evidence type="ECO:0000256" key="5">
    <source>
        <dbReference type="ARBA" id="ARBA00022989"/>
    </source>
</evidence>
<keyword evidence="16" id="KW-1185">Reference proteome</keyword>
<dbReference type="Pfam" id="PF21082">
    <property type="entry name" value="MS_channel_3rd"/>
    <property type="match status" value="1"/>
</dbReference>
<feature type="domain" description="Mechanosensitive ion channel MscS" evidence="10">
    <location>
        <begin position="928"/>
        <end position="993"/>
    </location>
</feature>
<evidence type="ECO:0000256" key="6">
    <source>
        <dbReference type="ARBA" id="ARBA00023136"/>
    </source>
</evidence>
<evidence type="ECO:0000259" key="14">
    <source>
        <dbReference type="Pfam" id="PF21088"/>
    </source>
</evidence>
<dbReference type="PANTHER" id="PTHR30347">
    <property type="entry name" value="POTASSIUM CHANNEL RELATED"/>
    <property type="match status" value="1"/>
</dbReference>
<evidence type="ECO:0000313" key="16">
    <source>
        <dbReference type="Proteomes" id="UP000294599"/>
    </source>
</evidence>
<dbReference type="GO" id="GO:0005886">
    <property type="term" value="C:plasma membrane"/>
    <property type="evidence" value="ECO:0007669"/>
    <property type="project" value="UniProtKB-SubCell"/>
</dbReference>
<feature type="coiled-coil region" evidence="7">
    <location>
        <begin position="219"/>
        <end position="265"/>
    </location>
</feature>
<feature type="transmembrane region" description="Helical" evidence="8">
    <location>
        <begin position="796"/>
        <end position="817"/>
    </location>
</feature>
<feature type="coiled-coil region" evidence="7">
    <location>
        <begin position="113"/>
        <end position="147"/>
    </location>
</feature>
<dbReference type="Pfam" id="PF12795">
    <property type="entry name" value="MscS_porin"/>
    <property type="match status" value="1"/>
</dbReference>
<dbReference type="AlphaFoldDB" id="A0A4S3L0N7"/>
<dbReference type="Gene3D" id="2.30.30.60">
    <property type="match status" value="1"/>
</dbReference>
<feature type="transmembrane region" description="Helical" evidence="8">
    <location>
        <begin position="693"/>
        <end position="715"/>
    </location>
</feature>
<evidence type="ECO:0000256" key="7">
    <source>
        <dbReference type="SAM" id="Coils"/>
    </source>
</evidence>
<evidence type="ECO:0000256" key="2">
    <source>
        <dbReference type="ARBA" id="ARBA00008017"/>
    </source>
</evidence>
<keyword evidence="9" id="KW-0732">Signal</keyword>
<feature type="transmembrane region" description="Helical" evidence="8">
    <location>
        <begin position="621"/>
        <end position="641"/>
    </location>
</feature>
<keyword evidence="4 8" id="KW-0812">Transmembrane</keyword>
<evidence type="ECO:0000259" key="12">
    <source>
        <dbReference type="Pfam" id="PF12795"/>
    </source>
</evidence>
<dbReference type="Gene3D" id="1.10.287.1260">
    <property type="match status" value="1"/>
</dbReference>
<dbReference type="InterPro" id="IPR049142">
    <property type="entry name" value="MS_channel_1st"/>
</dbReference>
<feature type="transmembrane region" description="Helical" evidence="8">
    <location>
        <begin position="577"/>
        <end position="600"/>
    </location>
</feature>
<comment type="caution">
    <text evidence="15">The sequence shown here is derived from an EMBL/GenBank/DDBJ whole genome shotgun (WGS) entry which is preliminary data.</text>
</comment>
<evidence type="ECO:0000259" key="11">
    <source>
        <dbReference type="Pfam" id="PF12794"/>
    </source>
</evidence>
<dbReference type="Pfam" id="PF00924">
    <property type="entry name" value="MS_channel_2nd"/>
    <property type="match status" value="1"/>
</dbReference>
<feature type="domain" description="Mechanosensitive ion channel inner membrane" evidence="11">
    <location>
        <begin position="504"/>
        <end position="823"/>
    </location>
</feature>
<evidence type="ECO:0000313" key="15">
    <source>
        <dbReference type="EMBL" id="TCS99676.1"/>
    </source>
</evidence>
<name>A0A4S3L0N7_9GAMM</name>
<evidence type="ECO:0000259" key="10">
    <source>
        <dbReference type="Pfam" id="PF00924"/>
    </source>
</evidence>
<comment type="subcellular location">
    <subcellularLocation>
        <location evidence="1">Cell membrane</location>
        <topology evidence="1">Multi-pass membrane protein</topology>
    </subcellularLocation>
</comment>
<evidence type="ECO:0000256" key="3">
    <source>
        <dbReference type="ARBA" id="ARBA00022475"/>
    </source>
</evidence>
<dbReference type="SUPFAM" id="SSF82861">
    <property type="entry name" value="Mechanosensitive channel protein MscS (YggB), transmembrane region"/>
    <property type="match status" value="1"/>
</dbReference>
<dbReference type="Gene3D" id="3.30.70.100">
    <property type="match status" value="1"/>
</dbReference>
<feature type="domain" description="Mechanosensitive ion channel MscS porin" evidence="12">
    <location>
        <begin position="35"/>
        <end position="254"/>
    </location>
</feature>
<proteinExistence type="inferred from homology"/>
<dbReference type="InterPro" id="IPR024393">
    <property type="entry name" value="MscS_porin"/>
</dbReference>
<evidence type="ECO:0000256" key="9">
    <source>
        <dbReference type="SAM" id="SignalP"/>
    </source>
</evidence>
<feature type="transmembrane region" description="Helical" evidence="8">
    <location>
        <begin position="721"/>
        <end position="746"/>
    </location>
</feature>
<keyword evidence="6 8" id="KW-0472">Membrane</keyword>
<accession>A0A4S3L0N7</accession>
<feature type="transmembrane region" description="Helical" evidence="8">
    <location>
        <begin position="501"/>
        <end position="518"/>
    </location>
</feature>
<evidence type="ECO:0000256" key="8">
    <source>
        <dbReference type="SAM" id="Phobius"/>
    </source>
</evidence>
<feature type="chain" id="PRO_5030100353" evidence="9">
    <location>
        <begin position="23"/>
        <end position="1107"/>
    </location>
</feature>